<evidence type="ECO:0000313" key="11">
    <source>
        <dbReference type="EMBL" id="NER28978.1"/>
    </source>
</evidence>
<dbReference type="PANTHER" id="PTHR34405:SF3">
    <property type="entry name" value="CRISPR-ASSOCIATED ENDORIBONUCLEASE CAS2 3"/>
    <property type="match status" value="1"/>
</dbReference>
<gene>
    <name evidence="9 11" type="primary">cas2</name>
    <name evidence="11" type="ORF">F6J89_15400</name>
</gene>
<dbReference type="PIRSF" id="PIRSF032582">
    <property type="entry name" value="Cas2"/>
    <property type="match status" value="1"/>
</dbReference>
<comment type="similarity">
    <text evidence="2 9 10">Belongs to the CRISPR-associated endoribonuclease Cas2 protein family.</text>
</comment>
<keyword evidence="6 9" id="KW-0378">Hydrolase</keyword>
<accession>A0A6B3NI83</accession>
<dbReference type="NCBIfam" id="TIGR01573">
    <property type="entry name" value="cas2"/>
    <property type="match status" value="1"/>
</dbReference>
<evidence type="ECO:0000256" key="8">
    <source>
        <dbReference type="ARBA" id="ARBA00023118"/>
    </source>
</evidence>
<dbReference type="Gene3D" id="3.30.70.240">
    <property type="match status" value="1"/>
</dbReference>
<evidence type="ECO:0000256" key="5">
    <source>
        <dbReference type="ARBA" id="ARBA00022759"/>
    </source>
</evidence>
<dbReference type="HAMAP" id="MF_01471">
    <property type="entry name" value="Cas2"/>
    <property type="match status" value="1"/>
</dbReference>
<evidence type="ECO:0000256" key="7">
    <source>
        <dbReference type="ARBA" id="ARBA00022842"/>
    </source>
</evidence>
<dbReference type="InterPro" id="IPR021127">
    <property type="entry name" value="CRISPR_associated_Cas2"/>
</dbReference>
<dbReference type="Pfam" id="PF09827">
    <property type="entry name" value="CRISPR_Cas2"/>
    <property type="match status" value="1"/>
</dbReference>
<comment type="cofactor">
    <cofactor evidence="1 9">
        <name>Mg(2+)</name>
        <dbReference type="ChEBI" id="CHEBI:18420"/>
    </cofactor>
</comment>
<evidence type="ECO:0000256" key="9">
    <source>
        <dbReference type="HAMAP-Rule" id="MF_01471"/>
    </source>
</evidence>
<feature type="binding site" evidence="9">
    <location>
        <position position="8"/>
    </location>
    <ligand>
        <name>Mg(2+)</name>
        <dbReference type="ChEBI" id="CHEBI:18420"/>
        <note>catalytic</note>
    </ligand>
</feature>
<keyword evidence="7 9" id="KW-0460">Magnesium</keyword>
<protein>
    <recommendedName>
        <fullName evidence="9">CRISPR-associated endoribonuclease Cas2</fullName>
        <ecNumber evidence="9">3.1.-.-</ecNumber>
    </recommendedName>
</protein>
<keyword evidence="8 9" id="KW-0051">Antiviral defense</keyword>
<evidence type="ECO:0000256" key="6">
    <source>
        <dbReference type="ARBA" id="ARBA00022801"/>
    </source>
</evidence>
<comment type="subunit">
    <text evidence="9">Homodimer, forms a heterotetramer with a Cas1 homodimer.</text>
</comment>
<sequence length="91" mass="10692">MLVVVVYDIPDDKRRTKLSHFLEGYGRRVQLSVFECFLSLDEMRQLYEKLKKLVKPAEDNVRFYWISQEAVSRALIIGSNAPQPPPKYYVV</sequence>
<dbReference type="GO" id="GO:0051607">
    <property type="term" value="P:defense response to virus"/>
    <property type="evidence" value="ECO:0007669"/>
    <property type="project" value="UniProtKB-UniRule"/>
</dbReference>
<evidence type="ECO:0000256" key="4">
    <source>
        <dbReference type="ARBA" id="ARBA00022723"/>
    </source>
</evidence>
<evidence type="ECO:0000256" key="1">
    <source>
        <dbReference type="ARBA" id="ARBA00001946"/>
    </source>
</evidence>
<proteinExistence type="inferred from homology"/>
<dbReference type="InterPro" id="IPR019199">
    <property type="entry name" value="Virulence_VapD/CRISPR_Cas2"/>
</dbReference>
<dbReference type="EMBL" id="JAAHFQ010000288">
    <property type="protein sequence ID" value="NER28978.1"/>
    <property type="molecule type" value="Genomic_DNA"/>
</dbReference>
<dbReference type="SUPFAM" id="SSF143430">
    <property type="entry name" value="TTP0101/SSO1404-like"/>
    <property type="match status" value="1"/>
</dbReference>
<dbReference type="PANTHER" id="PTHR34405">
    <property type="entry name" value="CRISPR-ASSOCIATED ENDORIBONUCLEASE CAS2"/>
    <property type="match status" value="1"/>
</dbReference>
<keyword evidence="3 9" id="KW-0540">Nuclease</keyword>
<dbReference type="GO" id="GO:0043571">
    <property type="term" value="P:maintenance of CRISPR repeat elements"/>
    <property type="evidence" value="ECO:0007669"/>
    <property type="project" value="UniProtKB-UniRule"/>
</dbReference>
<evidence type="ECO:0000256" key="3">
    <source>
        <dbReference type="ARBA" id="ARBA00022722"/>
    </source>
</evidence>
<dbReference type="GO" id="GO:0016787">
    <property type="term" value="F:hydrolase activity"/>
    <property type="evidence" value="ECO:0007669"/>
    <property type="project" value="UniProtKB-KW"/>
</dbReference>
<evidence type="ECO:0000256" key="10">
    <source>
        <dbReference type="PIRNR" id="PIRNR032582"/>
    </source>
</evidence>
<dbReference type="AlphaFoldDB" id="A0A6B3NI83"/>
<dbReference type="GO" id="GO:0046872">
    <property type="term" value="F:metal ion binding"/>
    <property type="evidence" value="ECO:0007669"/>
    <property type="project" value="UniProtKB-UniRule"/>
</dbReference>
<keyword evidence="4 9" id="KW-0479">Metal-binding</keyword>
<keyword evidence="5 9" id="KW-0255">Endonuclease</keyword>
<dbReference type="CDD" id="cd09725">
    <property type="entry name" value="Cas2_I_II_III"/>
    <property type="match status" value="1"/>
</dbReference>
<reference evidence="11" key="1">
    <citation type="submission" date="2019-11" db="EMBL/GenBank/DDBJ databases">
        <title>Genomic insights into an expanded diversity of filamentous marine cyanobacteria reveals the extraordinary biosynthetic potential of Moorea and Okeania.</title>
        <authorList>
            <person name="Ferreira Leao T."/>
            <person name="Wang M."/>
            <person name="Moss N."/>
            <person name="Da Silva R."/>
            <person name="Sanders J."/>
            <person name="Nurk S."/>
            <person name="Gurevich A."/>
            <person name="Humphrey G."/>
            <person name="Reher R."/>
            <person name="Zhu Q."/>
            <person name="Belda-Ferre P."/>
            <person name="Glukhov E."/>
            <person name="Rex R."/>
            <person name="Dorrestein P.C."/>
            <person name="Knight R."/>
            <person name="Pevzner P."/>
            <person name="Gerwick W.H."/>
            <person name="Gerwick L."/>
        </authorList>
    </citation>
    <scope>NUCLEOTIDE SEQUENCE</scope>
    <source>
        <strain evidence="11">SIO1C4</strain>
    </source>
</reference>
<dbReference type="EC" id="3.1.-.-" evidence="9"/>
<comment type="caution">
    <text evidence="11">The sequence shown here is derived from an EMBL/GenBank/DDBJ whole genome shotgun (WGS) entry which is preliminary data.</text>
</comment>
<evidence type="ECO:0000256" key="2">
    <source>
        <dbReference type="ARBA" id="ARBA00009959"/>
    </source>
</evidence>
<name>A0A6B3NI83_9CYAN</name>
<comment type="function">
    <text evidence="9">CRISPR (clustered regularly interspaced short palindromic repeat), is an adaptive immune system that provides protection against mobile genetic elements (viruses, transposable elements and conjugative plasmids). CRISPR clusters contain sequences complementary to antecedent mobile elements and target invading nucleic acids. CRISPR clusters are transcribed and processed into CRISPR RNA (crRNA). Functions as a ssRNA-specific endoribonuclease. Involved in the integration of spacer DNA into the CRISPR cassette.</text>
</comment>
<organism evidence="11">
    <name type="scientific">Symploca sp. SIO1C4</name>
    <dbReference type="NCBI Taxonomy" id="2607765"/>
    <lineage>
        <taxon>Bacteria</taxon>
        <taxon>Bacillati</taxon>
        <taxon>Cyanobacteriota</taxon>
        <taxon>Cyanophyceae</taxon>
        <taxon>Coleofasciculales</taxon>
        <taxon>Coleofasciculaceae</taxon>
        <taxon>Symploca</taxon>
    </lineage>
</organism>
<dbReference type="GO" id="GO:0004521">
    <property type="term" value="F:RNA endonuclease activity"/>
    <property type="evidence" value="ECO:0007669"/>
    <property type="project" value="UniProtKB-UniRule"/>
</dbReference>